<evidence type="ECO:0008006" key="3">
    <source>
        <dbReference type="Google" id="ProtNLM"/>
    </source>
</evidence>
<reference evidence="1 2" key="1">
    <citation type="submission" date="2022-04" db="EMBL/GenBank/DDBJ databases">
        <title>Diverse halophilic archaea isolated from saline environments.</title>
        <authorList>
            <person name="Cui H.-L."/>
        </authorList>
    </citation>
    <scope>NUCLEOTIDE SEQUENCE [LARGE SCALE GENOMIC DNA]</scope>
    <source>
        <strain evidence="1 2">XZYJT49</strain>
    </source>
</reference>
<organism evidence="1 2">
    <name type="scientific">Halorussus limi</name>
    <dbReference type="NCBI Taxonomy" id="2938695"/>
    <lineage>
        <taxon>Archaea</taxon>
        <taxon>Methanobacteriati</taxon>
        <taxon>Methanobacteriota</taxon>
        <taxon>Stenosarchaea group</taxon>
        <taxon>Halobacteria</taxon>
        <taxon>Halobacteriales</taxon>
        <taxon>Haladaptataceae</taxon>
        <taxon>Halorussus</taxon>
    </lineage>
</organism>
<dbReference type="EMBL" id="CP096659">
    <property type="protein sequence ID" value="UPV74873.1"/>
    <property type="molecule type" value="Genomic_DNA"/>
</dbReference>
<dbReference type="RefSeq" id="WP_248650916.1">
    <property type="nucleotide sequence ID" value="NZ_CP096659.1"/>
</dbReference>
<evidence type="ECO:0000313" key="1">
    <source>
        <dbReference type="EMBL" id="UPV74873.1"/>
    </source>
</evidence>
<accession>A0A8U0HVV4</accession>
<evidence type="ECO:0000313" key="2">
    <source>
        <dbReference type="Proteomes" id="UP000830729"/>
    </source>
</evidence>
<sequence>MKTVSAVGSPVQTMRVLVVPELYRPDDATANGTLNDAVALVADWLDRDDGLHVYWLLSPPEVADYDPEYVHADRERVTLVEAEPFMHGHEHEDAFSETGYTEDQFRAIEAEIFDESGYVDVVVDQQVTGRYDLYKWLHRLGGGREAAVQPTELVGYVHDLRLPFKRHGREMPDGAATKAEMAAMTYTDGLWFKAGVDAERLGEYGTGVLGEELLNELVTDALETGSPLDFADFEERYADAPERLHVAGSGWGKKNLDVVLDAAERLHDEFGIRTLMTNMDPIPDGMAAREFVDAYPECSRERYEAALEAGDLAIVASDHETMPRTPFEQAASGQVLVVRDEPWAYDCVPEDYRLAGDLADLEALAVRAVRNWDEAVAENRRMVRHVRDVRGPAQCGRRTYRDLAERVDRRVAAFEREADECRDVVERVVSETDGGVSLDELADRVADAAITDLVYALRSLGYEDAGNAGTPVFRPPE</sequence>
<dbReference type="KEGG" id="halx:M0R89_02095"/>
<protein>
    <recommendedName>
        <fullName evidence="3">Glycosyltransferase</fullName>
    </recommendedName>
</protein>
<dbReference type="GeneID" id="72183952"/>
<name>A0A8U0HVV4_9EURY</name>
<gene>
    <name evidence="1" type="ORF">M0R89_02095</name>
</gene>
<dbReference type="AlphaFoldDB" id="A0A8U0HVV4"/>
<keyword evidence="2" id="KW-1185">Reference proteome</keyword>
<dbReference type="Gene3D" id="3.40.50.2000">
    <property type="entry name" value="Glycogen Phosphorylase B"/>
    <property type="match status" value="1"/>
</dbReference>
<dbReference type="Proteomes" id="UP000830729">
    <property type="component" value="Chromosome"/>
</dbReference>
<dbReference type="SUPFAM" id="SSF53756">
    <property type="entry name" value="UDP-Glycosyltransferase/glycogen phosphorylase"/>
    <property type="match status" value="1"/>
</dbReference>
<proteinExistence type="predicted"/>